<keyword evidence="9" id="KW-1185">Reference proteome</keyword>
<dbReference type="Pfam" id="PF03743">
    <property type="entry name" value="TrbI"/>
    <property type="match status" value="1"/>
</dbReference>
<dbReference type="EMBL" id="FXAT01000023">
    <property type="protein sequence ID" value="SMG61560.1"/>
    <property type="molecule type" value="Genomic_DNA"/>
</dbReference>
<evidence type="ECO:0000256" key="2">
    <source>
        <dbReference type="ARBA" id="ARBA00010265"/>
    </source>
</evidence>
<evidence type="ECO:0000313" key="8">
    <source>
        <dbReference type="EMBL" id="SMG61560.1"/>
    </source>
</evidence>
<dbReference type="OrthoDB" id="9766860at2"/>
<keyword evidence="3 7" id="KW-0812">Transmembrane</keyword>
<keyword evidence="4 7" id="KW-1133">Transmembrane helix</keyword>
<feature type="compositionally biased region" description="Low complexity" evidence="6">
    <location>
        <begin position="173"/>
        <end position="184"/>
    </location>
</feature>
<accession>A0A1X7M6F6</accession>
<dbReference type="GO" id="GO:0016020">
    <property type="term" value="C:membrane"/>
    <property type="evidence" value="ECO:0007669"/>
    <property type="project" value="UniProtKB-SubCell"/>
</dbReference>
<name>A0A1X7M6F6_9BURK</name>
<dbReference type="CDD" id="cd16429">
    <property type="entry name" value="VirB10"/>
    <property type="match status" value="1"/>
</dbReference>
<evidence type="ECO:0000256" key="5">
    <source>
        <dbReference type="ARBA" id="ARBA00023136"/>
    </source>
</evidence>
<gene>
    <name evidence="8" type="ORF">SAMN06265784_12324</name>
</gene>
<evidence type="ECO:0000256" key="7">
    <source>
        <dbReference type="SAM" id="Phobius"/>
    </source>
</evidence>
<evidence type="ECO:0000256" key="1">
    <source>
        <dbReference type="ARBA" id="ARBA00004167"/>
    </source>
</evidence>
<reference evidence="9" key="1">
    <citation type="submission" date="2017-04" db="EMBL/GenBank/DDBJ databases">
        <authorList>
            <person name="Varghese N."/>
            <person name="Submissions S."/>
        </authorList>
    </citation>
    <scope>NUCLEOTIDE SEQUENCE [LARGE SCALE GENOMIC DNA]</scope>
    <source>
        <strain evidence="9">LMG 29540</strain>
    </source>
</reference>
<feature type="region of interest" description="Disordered" evidence="6">
    <location>
        <begin position="61"/>
        <end position="145"/>
    </location>
</feature>
<evidence type="ECO:0000256" key="3">
    <source>
        <dbReference type="ARBA" id="ARBA00022692"/>
    </source>
</evidence>
<dbReference type="RefSeq" id="WP_085489945.1">
    <property type="nucleotide sequence ID" value="NZ_FXAT01000023.1"/>
</dbReference>
<dbReference type="InterPro" id="IPR005498">
    <property type="entry name" value="T4SS_VirB10/TraB/TrbI"/>
</dbReference>
<dbReference type="Proteomes" id="UP000193228">
    <property type="component" value="Unassembled WGS sequence"/>
</dbReference>
<organism evidence="8 9">
    <name type="scientific">Paraburkholderia susongensis</name>
    <dbReference type="NCBI Taxonomy" id="1515439"/>
    <lineage>
        <taxon>Bacteria</taxon>
        <taxon>Pseudomonadati</taxon>
        <taxon>Pseudomonadota</taxon>
        <taxon>Betaproteobacteria</taxon>
        <taxon>Burkholderiales</taxon>
        <taxon>Burkholderiaceae</taxon>
        <taxon>Paraburkholderia</taxon>
    </lineage>
</organism>
<protein>
    <submittedName>
        <fullName evidence="8">Type IV secretion system protein VirB10</fullName>
    </submittedName>
</protein>
<evidence type="ECO:0000256" key="6">
    <source>
        <dbReference type="SAM" id="MobiDB-lite"/>
    </source>
</evidence>
<proteinExistence type="inferred from homology"/>
<sequence length="412" mass="42865">MTDANEIHAAPAEERGIPSIVGQKRTRMNKVVLAAVALMATTVLAGATAMFVKRLSDQKEAERAEERARPKDSAQKSDATGDLEGTKARIKAQEDAQAAAQTPAPADAGNAKDATGASNSTSTASVAQQSSSAGGQQSGNGHPVQTPAARRLEAGVMVMTADTKDNKAKAADDTAGSTSSATLLGGSGASSGKNALDEQMAVSANSRAPMVRASFLPDLTYLLRKTTMIPCDSSKIVSTYPGGTSCEIIKDVYSANGKTLLIRKGAIAMGEQRSALVQGQARIFAMYTRIDDGSVTIPLDSPVTDPLGGSGIDAYVDNHFWQRFGGALMVGLVGDFGQAFANKTVGSNSATISLSNTSQSTQDVATEALRNTINIPPTGYVNQGTITYIYVARDIDFSSQYELVQGNVGRAQ</sequence>
<dbReference type="Gene3D" id="2.40.128.260">
    <property type="entry name" value="Type IV secretion system, VirB10/TraB/TrbI"/>
    <property type="match status" value="2"/>
</dbReference>
<dbReference type="STRING" id="1515439.SAMN06265784_12324"/>
<evidence type="ECO:0000313" key="9">
    <source>
        <dbReference type="Proteomes" id="UP000193228"/>
    </source>
</evidence>
<feature type="transmembrane region" description="Helical" evidence="7">
    <location>
        <begin position="31"/>
        <end position="52"/>
    </location>
</feature>
<feature type="region of interest" description="Disordered" evidence="6">
    <location>
        <begin position="165"/>
        <end position="192"/>
    </location>
</feature>
<evidence type="ECO:0000256" key="4">
    <source>
        <dbReference type="ARBA" id="ARBA00022989"/>
    </source>
</evidence>
<comment type="similarity">
    <text evidence="2">Belongs to the TrbI/VirB10 family.</text>
</comment>
<dbReference type="AlphaFoldDB" id="A0A1X7M6F6"/>
<feature type="compositionally biased region" description="Basic and acidic residues" evidence="6">
    <location>
        <begin position="84"/>
        <end position="94"/>
    </location>
</feature>
<dbReference type="InterPro" id="IPR042217">
    <property type="entry name" value="T4SS_VirB10/TrbI"/>
</dbReference>
<comment type="subcellular location">
    <subcellularLocation>
        <location evidence="1">Membrane</location>
        <topology evidence="1">Single-pass membrane protein</topology>
    </subcellularLocation>
</comment>
<keyword evidence="5 7" id="KW-0472">Membrane</keyword>
<feature type="compositionally biased region" description="Low complexity" evidence="6">
    <location>
        <begin position="95"/>
        <end position="141"/>
    </location>
</feature>
<feature type="compositionally biased region" description="Basic and acidic residues" evidence="6">
    <location>
        <begin position="61"/>
        <end position="75"/>
    </location>
</feature>